<comment type="caution">
    <text evidence="1">The sequence shown here is derived from an EMBL/GenBank/DDBJ whole genome shotgun (WGS) entry which is preliminary data.</text>
</comment>
<name>A0A955LB14_9BACT</name>
<sequence>MNSSLVLLIALVIFLFVVYIVLSVTGSGGAAEWKIIVKNKSNKIRKDLRSNHSSDLERALIGADKLLDFALRHKGIKGNTLGERLKNAENHFEKKFYNSIWDAHKLRNKLVHEVDATLTVYQLRSKAKNLVLAAEKLV</sequence>
<evidence type="ECO:0000313" key="2">
    <source>
        <dbReference type="Proteomes" id="UP000714915"/>
    </source>
</evidence>
<organism evidence="1 2">
    <name type="scientific">Candidatus Dojkabacteria bacterium</name>
    <dbReference type="NCBI Taxonomy" id="2099670"/>
    <lineage>
        <taxon>Bacteria</taxon>
        <taxon>Candidatus Dojkabacteria</taxon>
    </lineage>
</organism>
<reference evidence="1" key="2">
    <citation type="journal article" date="2021" name="Microbiome">
        <title>Successional dynamics and alternative stable states in a saline activated sludge microbial community over 9 years.</title>
        <authorList>
            <person name="Wang Y."/>
            <person name="Ye J."/>
            <person name="Ju F."/>
            <person name="Liu L."/>
            <person name="Boyd J.A."/>
            <person name="Deng Y."/>
            <person name="Parks D.H."/>
            <person name="Jiang X."/>
            <person name="Yin X."/>
            <person name="Woodcroft B.J."/>
            <person name="Tyson G.W."/>
            <person name="Hugenholtz P."/>
            <person name="Polz M.F."/>
            <person name="Zhang T."/>
        </authorList>
    </citation>
    <scope>NUCLEOTIDE SEQUENCE</scope>
    <source>
        <strain evidence="1">HKST-UBA09</strain>
    </source>
</reference>
<proteinExistence type="predicted"/>
<dbReference type="EMBL" id="JAGQLF010000023">
    <property type="protein sequence ID" value="MCA9386883.1"/>
    <property type="molecule type" value="Genomic_DNA"/>
</dbReference>
<accession>A0A955LB14</accession>
<dbReference type="AlphaFoldDB" id="A0A955LB14"/>
<reference evidence="1" key="1">
    <citation type="submission" date="2020-04" db="EMBL/GenBank/DDBJ databases">
        <authorList>
            <person name="Zhang T."/>
        </authorList>
    </citation>
    <scope>NUCLEOTIDE SEQUENCE</scope>
    <source>
        <strain evidence="1">HKST-UBA09</strain>
    </source>
</reference>
<gene>
    <name evidence="1" type="ORF">KC669_02500</name>
</gene>
<evidence type="ECO:0000313" key="1">
    <source>
        <dbReference type="EMBL" id="MCA9386883.1"/>
    </source>
</evidence>
<dbReference type="Proteomes" id="UP000714915">
    <property type="component" value="Unassembled WGS sequence"/>
</dbReference>
<protein>
    <submittedName>
        <fullName evidence="1">Uncharacterized protein</fullName>
    </submittedName>
</protein>